<dbReference type="EMBL" id="JACRSO010000005">
    <property type="protein sequence ID" value="MBC8529936.1"/>
    <property type="molecule type" value="Genomic_DNA"/>
</dbReference>
<keyword evidence="3" id="KW-1185">Reference proteome</keyword>
<name>A0A926D1U9_9FIRM</name>
<gene>
    <name evidence="2" type="ORF">H8699_10900</name>
</gene>
<evidence type="ECO:0000313" key="3">
    <source>
        <dbReference type="Proteomes" id="UP000654279"/>
    </source>
</evidence>
<keyword evidence="1" id="KW-0812">Transmembrane</keyword>
<proteinExistence type="predicted"/>
<organism evidence="2 3">
    <name type="scientific">Luoshenia tenuis</name>
    <dbReference type="NCBI Taxonomy" id="2763654"/>
    <lineage>
        <taxon>Bacteria</taxon>
        <taxon>Bacillati</taxon>
        <taxon>Bacillota</taxon>
        <taxon>Clostridia</taxon>
        <taxon>Christensenellales</taxon>
        <taxon>Christensenellaceae</taxon>
        <taxon>Luoshenia</taxon>
    </lineage>
</organism>
<sequence>MNYLLERLEEIGIPALVLLALGIVLAFGAKPFWERRGKEGEHLAACVLYTKLAALALVLASVLLGMVF</sequence>
<dbReference type="AlphaFoldDB" id="A0A926D1U9"/>
<evidence type="ECO:0000256" key="1">
    <source>
        <dbReference type="SAM" id="Phobius"/>
    </source>
</evidence>
<dbReference type="Proteomes" id="UP000654279">
    <property type="component" value="Unassembled WGS sequence"/>
</dbReference>
<feature type="transmembrane region" description="Helical" evidence="1">
    <location>
        <begin position="12"/>
        <end position="33"/>
    </location>
</feature>
<evidence type="ECO:0000313" key="2">
    <source>
        <dbReference type="EMBL" id="MBC8529936.1"/>
    </source>
</evidence>
<feature type="transmembrane region" description="Helical" evidence="1">
    <location>
        <begin position="45"/>
        <end position="67"/>
    </location>
</feature>
<keyword evidence="1" id="KW-1133">Transmembrane helix</keyword>
<protein>
    <submittedName>
        <fullName evidence="2">Uncharacterized protein</fullName>
    </submittedName>
</protein>
<reference evidence="2" key="1">
    <citation type="submission" date="2020-08" db="EMBL/GenBank/DDBJ databases">
        <title>Genome public.</title>
        <authorList>
            <person name="Liu C."/>
            <person name="Sun Q."/>
        </authorList>
    </citation>
    <scope>NUCLEOTIDE SEQUENCE</scope>
    <source>
        <strain evidence="2">NSJ-44</strain>
    </source>
</reference>
<keyword evidence="1" id="KW-0472">Membrane</keyword>
<accession>A0A926D1U9</accession>
<comment type="caution">
    <text evidence="2">The sequence shown here is derived from an EMBL/GenBank/DDBJ whole genome shotgun (WGS) entry which is preliminary data.</text>
</comment>
<dbReference type="RefSeq" id="WP_249285716.1">
    <property type="nucleotide sequence ID" value="NZ_JACRSO010000005.1"/>
</dbReference>